<gene>
    <name evidence="2" type="ORF">P691DRAFT_304969</name>
</gene>
<evidence type="ECO:0000313" key="2">
    <source>
        <dbReference type="EMBL" id="KAF9444838.1"/>
    </source>
</evidence>
<evidence type="ECO:0000313" key="3">
    <source>
        <dbReference type="Proteomes" id="UP000807342"/>
    </source>
</evidence>
<protein>
    <recommendedName>
        <fullName evidence="4">WW domain-containing protein</fullName>
    </recommendedName>
</protein>
<dbReference type="OrthoDB" id="2657661at2759"/>
<evidence type="ECO:0008006" key="4">
    <source>
        <dbReference type="Google" id="ProtNLM"/>
    </source>
</evidence>
<feature type="region of interest" description="Disordered" evidence="1">
    <location>
        <begin position="46"/>
        <end position="205"/>
    </location>
</feature>
<feature type="compositionally biased region" description="Polar residues" evidence="1">
    <location>
        <begin position="141"/>
        <end position="158"/>
    </location>
</feature>
<comment type="caution">
    <text evidence="2">The sequence shown here is derived from an EMBL/GenBank/DDBJ whole genome shotgun (WGS) entry which is preliminary data.</text>
</comment>
<keyword evidence="3" id="KW-1185">Reference proteome</keyword>
<reference evidence="2" key="1">
    <citation type="submission" date="2020-11" db="EMBL/GenBank/DDBJ databases">
        <authorList>
            <consortium name="DOE Joint Genome Institute"/>
            <person name="Ahrendt S."/>
            <person name="Riley R."/>
            <person name="Andreopoulos W."/>
            <person name="Labutti K."/>
            <person name="Pangilinan J."/>
            <person name="Ruiz-Duenas F.J."/>
            <person name="Barrasa J.M."/>
            <person name="Sanchez-Garcia M."/>
            <person name="Camarero S."/>
            <person name="Miyauchi S."/>
            <person name="Serrano A."/>
            <person name="Linde D."/>
            <person name="Babiker R."/>
            <person name="Drula E."/>
            <person name="Ayuso-Fernandez I."/>
            <person name="Pacheco R."/>
            <person name="Padilla G."/>
            <person name="Ferreira P."/>
            <person name="Barriuso J."/>
            <person name="Kellner H."/>
            <person name="Castanera R."/>
            <person name="Alfaro M."/>
            <person name="Ramirez L."/>
            <person name="Pisabarro A.G."/>
            <person name="Kuo A."/>
            <person name="Tritt A."/>
            <person name="Lipzen A."/>
            <person name="He G."/>
            <person name="Yan M."/>
            <person name="Ng V."/>
            <person name="Cullen D."/>
            <person name="Martin F."/>
            <person name="Rosso M.-N."/>
            <person name="Henrissat B."/>
            <person name="Hibbett D."/>
            <person name="Martinez A.T."/>
            <person name="Grigoriev I.V."/>
        </authorList>
    </citation>
    <scope>NUCLEOTIDE SEQUENCE</scope>
    <source>
        <strain evidence="2">MF-IS2</strain>
    </source>
</reference>
<name>A0A9P5X5G2_9AGAR</name>
<dbReference type="AlphaFoldDB" id="A0A9P5X5G2"/>
<accession>A0A9P5X5G2</accession>
<sequence>MLARLLGRLVSLLSRILSRSRTLIVRLLYRLPLPVLIRFLSTFAASQPSRDDPRGRLPRGDIPSTNEHTIACSQLFDQSTPPNHSIRRKPSDLGLSIRIDPDTISRLADSPDEMSPPQIPEIRVNDTIGGSDIESRGRSPSVASSRTRYPVTTPQSPEHISIPQPTSPRPTSPRGPRHTRSPSHPTRTATLAHERGESLPSAATPTVSDFFPDFLRAPAPLDIDEPFNSCGSLGNKAIQPVCPEAFSRGGCRIVTEDADSGIALAPMTRSFEPAQKIKGWTPILHPDGVVYFFNKNKNIFTDAHIYNKTVYKCLRAYLATIEDFLRRTDHENLTGDCDLVLDLLPNNPDQWDKENGAYTGDYDCRYYFVDHKTKAVFWLDMFPANLFETNVKGVSCKTHLRHEIEAQYWYHCQLFPSSTNLSYSGIQGLRDIILHGLADTLVRSHNSTSPLGQEELNKALKWVNSLEKTISSPDGPSTGSVSLLSKLMFCFTRERFYHFYGQPAVRLARDLSVHREVDDHTLLIRILSPLLLSAPSHHLKTLRKIWVDQLMHVPAWKAASRKLTGQWRDFILYATVTLNANVAFLGIQSVDANTPPFRHPAQVSCYLSIVFSIGSIVTGLLLLKANRTEFNASYLYEKRHSLSAVETLAILHSLPYALLTWA</sequence>
<feature type="compositionally biased region" description="Basic and acidic residues" evidence="1">
    <location>
        <begin position="49"/>
        <end position="59"/>
    </location>
</feature>
<evidence type="ECO:0000256" key="1">
    <source>
        <dbReference type="SAM" id="MobiDB-lite"/>
    </source>
</evidence>
<organism evidence="2 3">
    <name type="scientific">Macrolepiota fuliginosa MF-IS2</name>
    <dbReference type="NCBI Taxonomy" id="1400762"/>
    <lineage>
        <taxon>Eukaryota</taxon>
        <taxon>Fungi</taxon>
        <taxon>Dikarya</taxon>
        <taxon>Basidiomycota</taxon>
        <taxon>Agaricomycotina</taxon>
        <taxon>Agaricomycetes</taxon>
        <taxon>Agaricomycetidae</taxon>
        <taxon>Agaricales</taxon>
        <taxon>Agaricineae</taxon>
        <taxon>Agaricaceae</taxon>
        <taxon>Macrolepiota</taxon>
    </lineage>
</organism>
<dbReference type="Proteomes" id="UP000807342">
    <property type="component" value="Unassembled WGS sequence"/>
</dbReference>
<dbReference type="EMBL" id="MU151344">
    <property type="protein sequence ID" value="KAF9444838.1"/>
    <property type="molecule type" value="Genomic_DNA"/>
</dbReference>
<proteinExistence type="predicted"/>
<feature type="compositionally biased region" description="Polar residues" evidence="1">
    <location>
        <begin position="64"/>
        <end position="83"/>
    </location>
</feature>